<feature type="region of interest" description="Disordered" evidence="1">
    <location>
        <begin position="84"/>
        <end position="174"/>
    </location>
</feature>
<feature type="region of interest" description="Disordered" evidence="1">
    <location>
        <begin position="324"/>
        <end position="369"/>
    </location>
</feature>
<dbReference type="EMBL" id="CAXKWB010057784">
    <property type="protein sequence ID" value="CAL4179867.1"/>
    <property type="molecule type" value="Genomic_DNA"/>
</dbReference>
<feature type="compositionally biased region" description="Low complexity" evidence="1">
    <location>
        <begin position="332"/>
        <end position="362"/>
    </location>
</feature>
<protein>
    <submittedName>
        <fullName evidence="2">Uncharacterized protein</fullName>
    </submittedName>
</protein>
<comment type="caution">
    <text evidence="2">The sequence shown here is derived from an EMBL/GenBank/DDBJ whole genome shotgun (WGS) entry which is preliminary data.</text>
</comment>
<feature type="compositionally biased region" description="Basic residues" evidence="1">
    <location>
        <begin position="109"/>
        <end position="119"/>
    </location>
</feature>
<proteinExistence type="predicted"/>
<accession>A0AAV2SFJ3</accession>
<evidence type="ECO:0000313" key="2">
    <source>
        <dbReference type="EMBL" id="CAL4179867.1"/>
    </source>
</evidence>
<reference evidence="2 3" key="1">
    <citation type="submission" date="2024-05" db="EMBL/GenBank/DDBJ databases">
        <authorList>
            <person name="Wallberg A."/>
        </authorList>
    </citation>
    <scope>NUCLEOTIDE SEQUENCE [LARGE SCALE GENOMIC DNA]</scope>
</reference>
<dbReference type="Proteomes" id="UP001497623">
    <property type="component" value="Unassembled WGS sequence"/>
</dbReference>
<organism evidence="2 3">
    <name type="scientific">Meganyctiphanes norvegica</name>
    <name type="common">Northern krill</name>
    <name type="synonym">Thysanopoda norvegica</name>
    <dbReference type="NCBI Taxonomy" id="48144"/>
    <lineage>
        <taxon>Eukaryota</taxon>
        <taxon>Metazoa</taxon>
        <taxon>Ecdysozoa</taxon>
        <taxon>Arthropoda</taxon>
        <taxon>Crustacea</taxon>
        <taxon>Multicrustacea</taxon>
        <taxon>Malacostraca</taxon>
        <taxon>Eumalacostraca</taxon>
        <taxon>Eucarida</taxon>
        <taxon>Euphausiacea</taxon>
        <taxon>Euphausiidae</taxon>
        <taxon>Meganyctiphanes</taxon>
    </lineage>
</organism>
<gene>
    <name evidence="2" type="ORF">MNOR_LOCUS35239</name>
</gene>
<feature type="region of interest" description="Disordered" evidence="1">
    <location>
        <begin position="196"/>
        <end position="303"/>
    </location>
</feature>
<sequence length="369" mass="39021">MRQQHQAAINGGPMAHHLGLRAHLSMPPSRIPCSHHDLLQDPLANLRTKGAAPRQERHAPLQTSRSLHGTFQARMSGPLANLQQTPAVHGAPDHRGVSAPRSRGNQQRSHSRPSKKSRVTRALSATAPLHQQQDKENLATPLDDEDEGFEDVWSPTSGREEASPRSMESGEATTARWAGDLTRLSSALDQLATLCHTTHGHPASPPRHQALHSSSSRHHTHSTNPSRQYLPPPRTPPLRRSHPDFAPIPLHNTHSASTPGDTGELLGEHQHAPLQESDSGLGTSAGGGLGSSPPSPLGCPGAGRDVTGVARRVGVALRALGGRLGVWGRGSGSSSSGVERGLELGSQATQISSAPSSASSSPLTIHRSR</sequence>
<evidence type="ECO:0000313" key="3">
    <source>
        <dbReference type="Proteomes" id="UP001497623"/>
    </source>
</evidence>
<dbReference type="AlphaFoldDB" id="A0AAV2SFJ3"/>
<feature type="non-terminal residue" evidence="2">
    <location>
        <position position="369"/>
    </location>
</feature>
<evidence type="ECO:0000256" key="1">
    <source>
        <dbReference type="SAM" id="MobiDB-lite"/>
    </source>
</evidence>
<keyword evidence="3" id="KW-1185">Reference proteome</keyword>
<name>A0AAV2SFJ3_MEGNR</name>